<sequence>MKQRGRDCRFGCVECCWKRMLMQRRSESRKQQSLIKGFTIVVFDGHIAEASNKCSLMSI</sequence>
<evidence type="ECO:0000313" key="2">
    <source>
        <dbReference type="Proteomes" id="UP001164929"/>
    </source>
</evidence>
<accession>A0AAD6PT59</accession>
<keyword evidence="2" id="KW-1185">Reference proteome</keyword>
<dbReference type="AlphaFoldDB" id="A0AAD6PT59"/>
<dbReference type="EMBL" id="JAQIZT010000017">
    <property type="protein sequence ID" value="KAJ6960311.1"/>
    <property type="molecule type" value="Genomic_DNA"/>
</dbReference>
<protein>
    <submittedName>
        <fullName evidence="1">Uncharacterized protein</fullName>
    </submittedName>
</protein>
<gene>
    <name evidence="1" type="ORF">NC653_038366</name>
</gene>
<evidence type="ECO:0000313" key="1">
    <source>
        <dbReference type="EMBL" id="KAJ6960311.1"/>
    </source>
</evidence>
<organism evidence="1 2">
    <name type="scientific">Populus alba x Populus x berolinensis</name>
    <dbReference type="NCBI Taxonomy" id="444605"/>
    <lineage>
        <taxon>Eukaryota</taxon>
        <taxon>Viridiplantae</taxon>
        <taxon>Streptophyta</taxon>
        <taxon>Embryophyta</taxon>
        <taxon>Tracheophyta</taxon>
        <taxon>Spermatophyta</taxon>
        <taxon>Magnoliopsida</taxon>
        <taxon>eudicotyledons</taxon>
        <taxon>Gunneridae</taxon>
        <taxon>Pentapetalae</taxon>
        <taxon>rosids</taxon>
        <taxon>fabids</taxon>
        <taxon>Malpighiales</taxon>
        <taxon>Salicaceae</taxon>
        <taxon>Saliceae</taxon>
        <taxon>Populus</taxon>
    </lineage>
</organism>
<name>A0AAD6PT59_9ROSI</name>
<reference evidence="1" key="1">
    <citation type="journal article" date="2023" name="Mol. Ecol. Resour.">
        <title>Chromosome-level genome assembly of a triploid poplar Populus alba 'Berolinensis'.</title>
        <authorList>
            <person name="Chen S."/>
            <person name="Yu Y."/>
            <person name="Wang X."/>
            <person name="Wang S."/>
            <person name="Zhang T."/>
            <person name="Zhou Y."/>
            <person name="He R."/>
            <person name="Meng N."/>
            <person name="Wang Y."/>
            <person name="Liu W."/>
            <person name="Liu Z."/>
            <person name="Liu J."/>
            <person name="Guo Q."/>
            <person name="Huang H."/>
            <person name="Sederoff R.R."/>
            <person name="Wang G."/>
            <person name="Qu G."/>
            <person name="Chen S."/>
        </authorList>
    </citation>
    <scope>NUCLEOTIDE SEQUENCE</scope>
    <source>
        <strain evidence="1">SC-2020</strain>
    </source>
</reference>
<dbReference type="Proteomes" id="UP001164929">
    <property type="component" value="Chromosome 17"/>
</dbReference>
<proteinExistence type="predicted"/>
<comment type="caution">
    <text evidence="1">The sequence shown here is derived from an EMBL/GenBank/DDBJ whole genome shotgun (WGS) entry which is preliminary data.</text>
</comment>